<evidence type="ECO:0000256" key="1">
    <source>
        <dbReference type="SAM" id="MobiDB-lite"/>
    </source>
</evidence>
<sequence length="30" mass="2996">GREWDAADAAGAGAAGHRGAGPRPGPRRRV</sequence>
<feature type="region of interest" description="Disordered" evidence="1">
    <location>
        <begin position="1"/>
        <end position="30"/>
    </location>
</feature>
<proteinExistence type="predicted"/>
<accession>A0A6J4VJL1</accession>
<gene>
    <name evidence="2" type="ORF">AVDCRST_MAG19-3818</name>
</gene>
<reference evidence="2" key="1">
    <citation type="submission" date="2020-02" db="EMBL/GenBank/DDBJ databases">
        <authorList>
            <person name="Meier V. D."/>
        </authorList>
    </citation>
    <scope>NUCLEOTIDE SEQUENCE</scope>
    <source>
        <strain evidence="2">AVDCRST_MAG19</strain>
    </source>
</reference>
<evidence type="ECO:0000313" key="2">
    <source>
        <dbReference type="EMBL" id="CAA9579914.1"/>
    </source>
</evidence>
<protein>
    <submittedName>
        <fullName evidence="2">Uncharacterized protein</fullName>
    </submittedName>
</protein>
<dbReference type="EMBL" id="CADCWL010000212">
    <property type="protein sequence ID" value="CAA9579914.1"/>
    <property type="molecule type" value="Genomic_DNA"/>
</dbReference>
<feature type="non-terminal residue" evidence="2">
    <location>
        <position position="1"/>
    </location>
</feature>
<organism evidence="2">
    <name type="scientific">uncultured Thermomicrobiales bacterium</name>
    <dbReference type="NCBI Taxonomy" id="1645740"/>
    <lineage>
        <taxon>Bacteria</taxon>
        <taxon>Pseudomonadati</taxon>
        <taxon>Thermomicrobiota</taxon>
        <taxon>Thermomicrobia</taxon>
        <taxon>Thermomicrobiales</taxon>
        <taxon>environmental samples</taxon>
    </lineage>
</organism>
<feature type="non-terminal residue" evidence="2">
    <location>
        <position position="30"/>
    </location>
</feature>
<name>A0A6J4VJL1_9BACT</name>
<dbReference type="AlphaFoldDB" id="A0A6J4VJL1"/>